<sequence length="332" mass="36946">MKLKHILKSFIILSSFVLLKQVHADCSIYNGSSDLGNYSSIEMDERGVDRASTISGLRCKTGINLSVRTFIKFEVNDIPDTLVSKDTTDSLKIYFEDINGYRLFVGAGREYKEYNLLSLFSKTNNDFIFLATIPAGQTVAPGRYNLSTPAKLRWYYAVPNGGIGCRFVNYDKSPGVELDYWHCVIKNWGSGYPSAVNYSLTILPDCRIATEDVNFGTSAFANAFEPVKTTLGVRCAVKTPYTVGLSNGQNGERRLRSGNNYLNYELYKSPAKLRWGANGAERWSSTEATTNPGVHDGKTQQTYILESEILKSNNPNLPAGTYTDKVTVDVKF</sequence>
<feature type="chain" id="PRO_5020316120" evidence="1">
    <location>
        <begin position="25"/>
        <end position="332"/>
    </location>
</feature>
<dbReference type="Pfam" id="PF05229">
    <property type="entry name" value="SCPU"/>
    <property type="match status" value="1"/>
</dbReference>
<evidence type="ECO:0000259" key="2">
    <source>
        <dbReference type="Pfam" id="PF05229"/>
    </source>
</evidence>
<keyword evidence="3" id="KW-0946">Virion</keyword>
<dbReference type="InterPro" id="IPR053167">
    <property type="entry name" value="Spore_coat_component"/>
</dbReference>
<name>A0A4R1XVR2_ACICA</name>
<accession>A0A4R1XVR2</accession>
<keyword evidence="1" id="KW-0732">Signal</keyword>
<evidence type="ECO:0000256" key="1">
    <source>
        <dbReference type="SAM" id="SignalP"/>
    </source>
</evidence>
<comment type="caution">
    <text evidence="3">The sequence shown here is derived from an EMBL/GenBank/DDBJ whole genome shotgun (WGS) entry which is preliminary data.</text>
</comment>
<reference evidence="3 4" key="1">
    <citation type="submission" date="2019-03" db="EMBL/GenBank/DDBJ databases">
        <title>Genomic analyses of the natural microbiome of Caenorhabditis elegans.</title>
        <authorList>
            <person name="Samuel B."/>
        </authorList>
    </citation>
    <scope>NUCLEOTIDE SEQUENCE [LARGE SCALE GENOMIC DNA]</scope>
    <source>
        <strain evidence="3 4">JUb89</strain>
    </source>
</reference>
<dbReference type="Proteomes" id="UP000294963">
    <property type="component" value="Unassembled WGS sequence"/>
</dbReference>
<gene>
    <name evidence="3" type="ORF">EC844_11917</name>
</gene>
<dbReference type="PANTHER" id="PTHR37089">
    <property type="entry name" value="PROTEIN U-RELATED"/>
    <property type="match status" value="1"/>
</dbReference>
<dbReference type="PANTHER" id="PTHR37089:SF1">
    <property type="entry name" value="MEMBRANE PROTEIN"/>
    <property type="match status" value="1"/>
</dbReference>
<keyword evidence="4" id="KW-1185">Reference proteome</keyword>
<feature type="domain" description="Spore coat protein U/FanG" evidence="2">
    <location>
        <begin position="195"/>
        <end position="328"/>
    </location>
</feature>
<protein>
    <submittedName>
        <fullName evidence="3">Spore coat protein U-like protein</fullName>
    </submittedName>
</protein>
<dbReference type="EMBL" id="SLVJ01000019">
    <property type="protein sequence ID" value="TCM63803.1"/>
    <property type="molecule type" value="Genomic_DNA"/>
</dbReference>
<dbReference type="OrthoDB" id="8901110at2"/>
<dbReference type="AlphaFoldDB" id="A0A4R1XVR2"/>
<dbReference type="SMART" id="SM00972">
    <property type="entry name" value="SCPU"/>
    <property type="match status" value="1"/>
</dbReference>
<dbReference type="InterPro" id="IPR007893">
    <property type="entry name" value="Spore_coat_U/FanG"/>
</dbReference>
<organism evidence="3 4">
    <name type="scientific">Acinetobacter calcoaceticus</name>
    <dbReference type="NCBI Taxonomy" id="471"/>
    <lineage>
        <taxon>Bacteria</taxon>
        <taxon>Pseudomonadati</taxon>
        <taxon>Pseudomonadota</taxon>
        <taxon>Gammaproteobacteria</taxon>
        <taxon>Moraxellales</taxon>
        <taxon>Moraxellaceae</taxon>
        <taxon>Acinetobacter</taxon>
        <taxon>Acinetobacter calcoaceticus/baumannii complex</taxon>
    </lineage>
</organism>
<feature type="signal peptide" evidence="1">
    <location>
        <begin position="1"/>
        <end position="24"/>
    </location>
</feature>
<evidence type="ECO:0000313" key="3">
    <source>
        <dbReference type="EMBL" id="TCM63803.1"/>
    </source>
</evidence>
<proteinExistence type="predicted"/>
<keyword evidence="3" id="KW-0167">Capsid protein</keyword>
<evidence type="ECO:0000313" key="4">
    <source>
        <dbReference type="Proteomes" id="UP000294963"/>
    </source>
</evidence>